<feature type="signal peptide" evidence="2">
    <location>
        <begin position="1"/>
        <end position="19"/>
    </location>
</feature>
<evidence type="ECO:0000256" key="2">
    <source>
        <dbReference type="SAM" id="SignalP"/>
    </source>
</evidence>
<proteinExistence type="predicted"/>
<keyword evidence="2" id="KW-0732">Signal</keyword>
<sequence length="150" mass="16534">MRYLILTLCALLLSGCAGLLPTSDLVSTQKSADQAYAAGQYEQAANGYSRLAQAMPTDAGVRYQMANSLARLGDVNAAISAYREALVRDPQHARAWHNLLQVQLREALRTASEMQRNLNRQQPHAEQALHNAEQLLRLTAQPDPDPVKEP</sequence>
<protein>
    <submittedName>
        <fullName evidence="3">Tetratricopeptide repeat-containing protein</fullName>
    </submittedName>
</protein>
<dbReference type="SUPFAM" id="SSF48452">
    <property type="entry name" value="TPR-like"/>
    <property type="match status" value="1"/>
</dbReference>
<dbReference type="Pfam" id="PF14559">
    <property type="entry name" value="TPR_19"/>
    <property type="match status" value="1"/>
</dbReference>
<keyword evidence="4" id="KW-1185">Reference proteome</keyword>
<evidence type="ECO:0000313" key="4">
    <source>
        <dbReference type="Proteomes" id="UP000243606"/>
    </source>
</evidence>
<dbReference type="SMART" id="SM00028">
    <property type="entry name" value="TPR"/>
    <property type="match status" value="1"/>
</dbReference>
<dbReference type="EMBL" id="FOQL01000001">
    <property type="protein sequence ID" value="SFI05636.1"/>
    <property type="molecule type" value="Genomic_DNA"/>
</dbReference>
<accession>A0A1I3F312</accession>
<feature type="repeat" description="TPR" evidence="1">
    <location>
        <begin position="59"/>
        <end position="92"/>
    </location>
</feature>
<dbReference type="AlphaFoldDB" id="A0A1I3F312"/>
<reference evidence="4" key="1">
    <citation type="submission" date="2016-10" db="EMBL/GenBank/DDBJ databases">
        <authorList>
            <person name="Varghese N."/>
            <person name="Submissions S."/>
        </authorList>
    </citation>
    <scope>NUCLEOTIDE SEQUENCE [LARGE SCALE GENOMIC DNA]</scope>
    <source>
        <strain evidence="4">LMG 24016</strain>
    </source>
</reference>
<feature type="chain" id="PRO_5017484973" evidence="2">
    <location>
        <begin position="20"/>
        <end position="150"/>
    </location>
</feature>
<dbReference type="PROSITE" id="PS51257">
    <property type="entry name" value="PROKAR_LIPOPROTEIN"/>
    <property type="match status" value="1"/>
</dbReference>
<dbReference type="Gene3D" id="1.25.40.10">
    <property type="entry name" value="Tetratricopeptide repeat domain"/>
    <property type="match status" value="1"/>
</dbReference>
<dbReference type="InterPro" id="IPR019734">
    <property type="entry name" value="TPR_rpt"/>
</dbReference>
<dbReference type="Proteomes" id="UP000243606">
    <property type="component" value="Unassembled WGS sequence"/>
</dbReference>
<dbReference type="RefSeq" id="WP_090240615.1">
    <property type="nucleotide sequence ID" value="NZ_FOQL01000001.1"/>
</dbReference>
<gene>
    <name evidence="3" type="ORF">SAMN05216206_1271</name>
</gene>
<organism evidence="3 4">
    <name type="scientific">Pseudomonas guineae</name>
    <dbReference type="NCBI Taxonomy" id="425504"/>
    <lineage>
        <taxon>Bacteria</taxon>
        <taxon>Pseudomonadati</taxon>
        <taxon>Pseudomonadota</taxon>
        <taxon>Gammaproteobacteria</taxon>
        <taxon>Pseudomonadales</taxon>
        <taxon>Pseudomonadaceae</taxon>
        <taxon>Pseudomonas</taxon>
    </lineage>
</organism>
<dbReference type="OrthoDB" id="9807628at2"/>
<dbReference type="InterPro" id="IPR011990">
    <property type="entry name" value="TPR-like_helical_dom_sf"/>
</dbReference>
<dbReference type="PROSITE" id="PS50005">
    <property type="entry name" value="TPR"/>
    <property type="match status" value="1"/>
</dbReference>
<name>A0A1I3F312_9PSED</name>
<evidence type="ECO:0000256" key="1">
    <source>
        <dbReference type="PROSITE-ProRule" id="PRU00339"/>
    </source>
</evidence>
<keyword evidence="1" id="KW-0802">TPR repeat</keyword>
<evidence type="ECO:0000313" key="3">
    <source>
        <dbReference type="EMBL" id="SFI05636.1"/>
    </source>
</evidence>
<dbReference type="STRING" id="425504.SAMN05216206_1271"/>